<reference evidence="2 3" key="1">
    <citation type="submission" date="2017-02" db="EMBL/GenBank/DDBJ databases">
        <authorList>
            <consortium name="Pathogen Informatics"/>
        </authorList>
    </citation>
    <scope>NUCLEOTIDE SEQUENCE [LARGE SCALE GENOMIC DNA]</scope>
    <source>
        <strain evidence="2 3">VRECD0157</strain>
    </source>
</reference>
<sequence length="208" mass="24020">MNNIIKIKDGEVLDVRLEEDSILSDGYGISPKFLMRNKDIPIYSKAIYAYLASFAGNKKYCHPRMETIYGELNISKNAFIKYVEVLKENGFIKVYRIQNENNLYGNNVYEIAMSKSKIRENAESYMKTKREKKKSKKSPDEVAASTDDSKRKTLNSINDNNIITQKEKDIQVLKENGFTELEIYSMSEKEIASGASKMREIIKKQQKK</sequence>
<dbReference type="RefSeq" id="WP_009900711.1">
    <property type="nucleotide sequence ID" value="NZ_BIQW01000005.1"/>
</dbReference>
<organism evidence="2 3">
    <name type="scientific">Clostridioides difficile</name>
    <name type="common">Peptoclostridium difficile</name>
    <dbReference type="NCBI Taxonomy" id="1496"/>
    <lineage>
        <taxon>Bacteria</taxon>
        <taxon>Bacillati</taxon>
        <taxon>Bacillota</taxon>
        <taxon>Clostridia</taxon>
        <taxon>Peptostreptococcales</taxon>
        <taxon>Peptostreptococcaceae</taxon>
        <taxon>Clostridioides</taxon>
    </lineage>
</organism>
<evidence type="ECO:0000313" key="3">
    <source>
        <dbReference type="Proteomes" id="UP000189137"/>
    </source>
</evidence>
<dbReference type="Gene3D" id="1.10.10.10">
    <property type="entry name" value="Winged helix-like DNA-binding domain superfamily/Winged helix DNA-binding domain"/>
    <property type="match status" value="1"/>
</dbReference>
<dbReference type="InterPro" id="IPR036388">
    <property type="entry name" value="WH-like_DNA-bd_sf"/>
</dbReference>
<evidence type="ECO:0008006" key="4">
    <source>
        <dbReference type="Google" id="ProtNLM"/>
    </source>
</evidence>
<dbReference type="Pfam" id="PF13730">
    <property type="entry name" value="HTH_36"/>
    <property type="match status" value="1"/>
</dbReference>
<dbReference type="EMBL" id="FUPS01000014">
    <property type="protein sequence ID" value="SJT00129.1"/>
    <property type="molecule type" value="Genomic_DNA"/>
</dbReference>
<evidence type="ECO:0000256" key="1">
    <source>
        <dbReference type="SAM" id="MobiDB-lite"/>
    </source>
</evidence>
<dbReference type="AlphaFoldDB" id="A0A9X8WRU9"/>
<comment type="caution">
    <text evidence="2">The sequence shown here is derived from an EMBL/GenBank/DDBJ whole genome shotgun (WGS) entry which is preliminary data.</text>
</comment>
<accession>A0A9X8WRU9</accession>
<name>A0A9X8WRU9_CLODI</name>
<proteinExistence type="predicted"/>
<feature type="region of interest" description="Disordered" evidence="1">
    <location>
        <begin position="125"/>
        <end position="160"/>
    </location>
</feature>
<gene>
    <name evidence="2" type="ORF">SAMEA3375112_03393</name>
</gene>
<evidence type="ECO:0000313" key="2">
    <source>
        <dbReference type="EMBL" id="SJT00129.1"/>
    </source>
</evidence>
<protein>
    <recommendedName>
        <fullName evidence="4">Helix-turn-helix domain-containing protein</fullName>
    </recommendedName>
</protein>
<dbReference type="Proteomes" id="UP000189137">
    <property type="component" value="Unassembled WGS sequence"/>
</dbReference>